<accession>A0A051TYI1</accession>
<dbReference type="PRINTS" id="PR00407">
    <property type="entry name" value="EUMOPTERIN"/>
</dbReference>
<evidence type="ECO:0000313" key="3">
    <source>
        <dbReference type="EMBL" id="KBZ61885.1"/>
    </source>
</evidence>
<keyword evidence="1" id="KW-1133">Transmembrane helix</keyword>
<dbReference type="CDD" id="cd00321">
    <property type="entry name" value="SO_family_Moco"/>
    <property type="match status" value="1"/>
</dbReference>
<keyword evidence="1" id="KW-0472">Membrane</keyword>
<dbReference type="InterPro" id="IPR000572">
    <property type="entry name" value="OxRdtase_Mopterin-bd_dom"/>
</dbReference>
<evidence type="ECO:0000256" key="1">
    <source>
        <dbReference type="SAM" id="Phobius"/>
    </source>
</evidence>
<reference evidence="3 4" key="1">
    <citation type="submission" date="2014-04" db="EMBL/GenBank/DDBJ databases">
        <title>The Genome Sequence of Mycobacterium tuberculosis TKK-01-0051.</title>
        <authorList>
            <consortium name="The Broad Institute Genomics Platform"/>
            <consortium name="The Broad Institute Genome Sequencing Center for Infectious Disease"/>
            <person name="Earl A.M."/>
            <person name="Cohen K."/>
            <person name="Pym A."/>
            <person name="Bishai W."/>
            <person name="Maharaj K."/>
            <person name="Desjardins C."/>
            <person name="Abeel T."/>
            <person name="Young S."/>
            <person name="Zeng Q."/>
            <person name="Gargeya S."/>
            <person name="Abouelleil A."/>
            <person name="Alvarado L."/>
            <person name="Chapman S.B."/>
            <person name="Gainer-Dewar J."/>
            <person name="Goldberg J."/>
            <person name="Griggs A."/>
            <person name="Gujja S."/>
            <person name="Hansen M."/>
            <person name="Howarth C."/>
            <person name="Imamovic A."/>
            <person name="Larimer J."/>
            <person name="Murphy C."/>
            <person name="Naylor J."/>
            <person name="Pearson M."/>
            <person name="Poon T.W."/>
            <person name="Priest M."/>
            <person name="Roberts A."/>
            <person name="Saif S."/>
            <person name="Shea T."/>
            <person name="Sykes S."/>
            <person name="Wortman J."/>
            <person name="Nusbaum C."/>
            <person name="Birren B."/>
        </authorList>
    </citation>
    <scope>NUCLEOTIDE SEQUENCE [LARGE SCALE GENOMIC DNA]</scope>
    <source>
        <strain evidence="3 4">TKK-01-0051</strain>
    </source>
</reference>
<dbReference type="InterPro" id="IPR008335">
    <property type="entry name" value="Mopterin_OxRdtase_euk"/>
</dbReference>
<gene>
    <name evidence="3" type="ORF">K875_02804</name>
</gene>
<evidence type="ECO:0000313" key="4">
    <source>
        <dbReference type="Proteomes" id="UP000025947"/>
    </source>
</evidence>
<dbReference type="Gene3D" id="3.90.420.10">
    <property type="entry name" value="Oxidoreductase, molybdopterin-binding domain"/>
    <property type="match status" value="1"/>
</dbReference>
<keyword evidence="4" id="KW-1185">Reference proteome</keyword>
<dbReference type="Proteomes" id="UP000025947">
    <property type="component" value="Unassembled WGS sequence"/>
</dbReference>
<dbReference type="Pfam" id="PF00174">
    <property type="entry name" value="Oxidored_molyb"/>
    <property type="match status" value="1"/>
</dbReference>
<name>A0A051TYI1_9MYCO</name>
<comment type="caution">
    <text evidence="3">The sequence shown here is derived from an EMBL/GenBank/DDBJ whole genome shotgun (WGS) entry which is preliminary data.</text>
</comment>
<feature type="transmembrane region" description="Helical" evidence="1">
    <location>
        <begin position="257"/>
        <end position="280"/>
    </location>
</feature>
<keyword evidence="1" id="KW-0812">Transmembrane</keyword>
<dbReference type="SUPFAM" id="SSF56524">
    <property type="entry name" value="Oxidoreductase molybdopterin-binding domain"/>
    <property type="match status" value="1"/>
</dbReference>
<sequence length="455" mass="49167">MMRPVRSPASECTEAPEAPGGYGFPARLWRLLDKHPPPGVRRAQRWRSPLRGPWLTSVFGSVLLVTLPVVIVTGLLSYIAYGPRFGQAIPGDVGWLKLPTFDWPTRPSWLYRLTQGLHVGLGLILIPVVLAKLWSVLPRLFVWPPARSIAQLLERVSLLMLVGGVLFEIVTGVLNIQYDYIFGFSFYTAHYFGAWVFITGFVVHIAIKLPKMWAGLRSISVREVFHTGRAGTRAQAWEPDGLVAPEPRLATMSRRGALALVGGGALFIAVITAGQTLGGFARPAALLLPRGRTRGAGPNDFEINRTAVAAGISAENTGERWRLHLSGGSRPQALGRAALLAMPQHTAVLPIACVEGWSTTQRWTGVRLADLARLAGVPAPESAHVTSLERSGAFGRATLQGSQVLHPDALLALRVNGTDLSPDHGFPARIIVPALPGVHNTKWVESIAFRGAANA</sequence>
<evidence type="ECO:0000259" key="2">
    <source>
        <dbReference type="Pfam" id="PF00174"/>
    </source>
</evidence>
<proteinExistence type="predicted"/>
<feature type="transmembrane region" description="Helical" evidence="1">
    <location>
        <begin position="184"/>
        <end position="207"/>
    </location>
</feature>
<feature type="transmembrane region" description="Helical" evidence="1">
    <location>
        <begin position="158"/>
        <end position="178"/>
    </location>
</feature>
<feature type="domain" description="Oxidoreductase molybdopterin-binding" evidence="2">
    <location>
        <begin position="318"/>
        <end position="450"/>
    </location>
</feature>
<dbReference type="PANTHER" id="PTHR43032:SF2">
    <property type="entry name" value="BLL0505 PROTEIN"/>
    <property type="match status" value="1"/>
</dbReference>
<dbReference type="PATRIC" id="fig|1324261.3.peg.2822"/>
<protein>
    <recommendedName>
        <fullName evidence="2">Oxidoreductase molybdopterin-binding domain-containing protein</fullName>
    </recommendedName>
</protein>
<dbReference type="EMBL" id="JLXW01000008">
    <property type="protein sequence ID" value="KBZ61885.1"/>
    <property type="molecule type" value="Genomic_DNA"/>
</dbReference>
<feature type="transmembrane region" description="Helical" evidence="1">
    <location>
        <begin position="54"/>
        <end position="81"/>
    </location>
</feature>
<dbReference type="GO" id="GO:0016491">
    <property type="term" value="F:oxidoreductase activity"/>
    <property type="evidence" value="ECO:0007669"/>
    <property type="project" value="InterPro"/>
</dbReference>
<feature type="transmembrane region" description="Helical" evidence="1">
    <location>
        <begin position="117"/>
        <end position="137"/>
    </location>
</feature>
<dbReference type="InterPro" id="IPR036374">
    <property type="entry name" value="OxRdtase_Mopterin-bd_sf"/>
</dbReference>
<dbReference type="AlphaFoldDB" id="A0A051TYI1"/>
<dbReference type="HOGENOM" id="CLU_040538_0_0_11"/>
<dbReference type="PANTHER" id="PTHR43032">
    <property type="entry name" value="PROTEIN-METHIONINE-SULFOXIDE REDUCTASE"/>
    <property type="match status" value="1"/>
</dbReference>
<organism evidence="3 4">
    <name type="scientific">Mycobacterium [tuberculosis] TKK-01-0051</name>
    <dbReference type="NCBI Taxonomy" id="1324261"/>
    <lineage>
        <taxon>Bacteria</taxon>
        <taxon>Bacillati</taxon>
        <taxon>Actinomycetota</taxon>
        <taxon>Actinomycetes</taxon>
        <taxon>Mycobacteriales</taxon>
        <taxon>Mycobacteriaceae</taxon>
        <taxon>Mycobacterium</taxon>
        <taxon>Mycobacterium avium complex (MAC)</taxon>
    </lineage>
</organism>